<keyword evidence="4" id="KW-1185">Reference proteome</keyword>
<dbReference type="CDD" id="cd02440">
    <property type="entry name" value="AdoMet_MTases"/>
    <property type="match status" value="1"/>
</dbReference>
<dbReference type="SUPFAM" id="SSF53335">
    <property type="entry name" value="S-adenosyl-L-methionine-dependent methyltransferases"/>
    <property type="match status" value="1"/>
</dbReference>
<feature type="domain" description="Methyltransferase" evidence="2">
    <location>
        <begin position="39"/>
        <end position="129"/>
    </location>
</feature>
<dbReference type="InterPro" id="IPR041698">
    <property type="entry name" value="Methyltransf_25"/>
</dbReference>
<dbReference type="eggNOG" id="COG2226">
    <property type="taxonomic scope" value="Bacteria"/>
</dbReference>
<gene>
    <name evidence="3" type="ORF">C273_03510</name>
</gene>
<organism evidence="3 4">
    <name type="scientific">Staphylococcus massiliensis S46</name>
    <dbReference type="NCBI Taxonomy" id="1229783"/>
    <lineage>
        <taxon>Bacteria</taxon>
        <taxon>Bacillati</taxon>
        <taxon>Bacillota</taxon>
        <taxon>Bacilli</taxon>
        <taxon>Bacillales</taxon>
        <taxon>Staphylococcaceae</taxon>
        <taxon>Staphylococcus</taxon>
    </lineage>
</organism>
<name>K9B889_9STAP</name>
<evidence type="ECO:0000256" key="1">
    <source>
        <dbReference type="ARBA" id="ARBA00022679"/>
    </source>
</evidence>
<dbReference type="Proteomes" id="UP000009885">
    <property type="component" value="Unassembled WGS sequence"/>
</dbReference>
<dbReference type="EMBL" id="AMSQ01000004">
    <property type="protein sequence ID" value="EKU49930.1"/>
    <property type="molecule type" value="Genomic_DNA"/>
</dbReference>
<dbReference type="PANTHER" id="PTHR43861">
    <property type="entry name" value="TRANS-ACONITATE 2-METHYLTRANSFERASE-RELATED"/>
    <property type="match status" value="1"/>
</dbReference>
<evidence type="ECO:0000313" key="3">
    <source>
        <dbReference type="EMBL" id="EKU49930.1"/>
    </source>
</evidence>
<comment type="caution">
    <text evidence="3">The sequence shown here is derived from an EMBL/GenBank/DDBJ whole genome shotgun (WGS) entry which is preliminary data.</text>
</comment>
<dbReference type="GO" id="GO:0008168">
    <property type="term" value="F:methyltransferase activity"/>
    <property type="evidence" value="ECO:0007669"/>
    <property type="project" value="UniProtKB-KW"/>
</dbReference>
<dbReference type="Gene3D" id="3.40.50.150">
    <property type="entry name" value="Vaccinia Virus protein VP39"/>
    <property type="match status" value="1"/>
</dbReference>
<accession>K9B889</accession>
<dbReference type="Gene3D" id="2.20.25.110">
    <property type="entry name" value="S-adenosyl-L-methionine-dependent methyltransferases"/>
    <property type="match status" value="1"/>
</dbReference>
<dbReference type="OrthoDB" id="9811589at2"/>
<dbReference type="PATRIC" id="fig|1229783.3.peg.707"/>
<dbReference type="RefSeq" id="WP_009382610.1">
    <property type="nucleotide sequence ID" value="NZ_AMSQ01000004.1"/>
</dbReference>
<reference evidence="3 4" key="1">
    <citation type="journal article" date="2013" name="Genome Announc.">
        <title>Genome Sequence of Staphylococcus massiliensis Strain S46, Isolated from the Surface of Healthy Human Skin.</title>
        <authorList>
            <person name="Srivastav R."/>
            <person name="Singh A."/>
            <person name="Jangir P.K."/>
            <person name="Kumari C."/>
            <person name="Muduli S."/>
            <person name="Sharma R."/>
        </authorList>
    </citation>
    <scope>NUCLEOTIDE SEQUENCE [LARGE SCALE GENOMIC DNA]</scope>
    <source>
        <strain evidence="3 4">S46</strain>
    </source>
</reference>
<dbReference type="AlphaFoldDB" id="K9B889"/>
<evidence type="ECO:0000313" key="4">
    <source>
        <dbReference type="Proteomes" id="UP000009885"/>
    </source>
</evidence>
<protein>
    <submittedName>
        <fullName evidence="3">Methyltransferase</fullName>
    </submittedName>
</protein>
<keyword evidence="1 3" id="KW-0808">Transferase</keyword>
<dbReference type="GO" id="GO:0032259">
    <property type="term" value="P:methylation"/>
    <property type="evidence" value="ECO:0007669"/>
    <property type="project" value="UniProtKB-KW"/>
</dbReference>
<dbReference type="Pfam" id="PF13649">
    <property type="entry name" value="Methyltransf_25"/>
    <property type="match status" value="1"/>
</dbReference>
<dbReference type="InterPro" id="IPR029063">
    <property type="entry name" value="SAM-dependent_MTases_sf"/>
</dbReference>
<keyword evidence="3" id="KW-0489">Methyltransferase</keyword>
<proteinExistence type="predicted"/>
<sequence length="240" mass="28689">MSQYTELSQYYDRLTEDQPYDLWQDIVETYVPKRSNLKIFDIGCGTGSLTHRLTRLGQVTGMDLSVEMLALARAKSRDVRWLEGDMSDFDLKTTFDVITIFCDALNYLKDTEAVKATFENVYKHLDQDGVFIFDVHTIYKMETLFHNQTYRDEQEDFMLVWDAVEGEEPYSVWHDMTFFIQDNNDLYRRVDESHYQQTYTLETYATWLKEAGFSDIETFYDFDRHRKDEHSDRLFFVVKK</sequence>
<evidence type="ECO:0000259" key="2">
    <source>
        <dbReference type="Pfam" id="PF13649"/>
    </source>
</evidence>
<dbReference type="STRING" id="1229783.C273_03510"/>